<comment type="caution">
    <text evidence="1">The sequence shown here is derived from an EMBL/GenBank/DDBJ whole genome shotgun (WGS) entry which is preliminary data.</text>
</comment>
<evidence type="ECO:0000313" key="1">
    <source>
        <dbReference type="EMBL" id="CAD8158654.1"/>
    </source>
</evidence>
<reference evidence="1" key="1">
    <citation type="submission" date="2021-01" db="EMBL/GenBank/DDBJ databases">
        <authorList>
            <consortium name="Genoscope - CEA"/>
            <person name="William W."/>
        </authorList>
    </citation>
    <scope>NUCLEOTIDE SEQUENCE</scope>
</reference>
<proteinExistence type="predicted"/>
<accession>A0A8S1U2E2</accession>
<protein>
    <submittedName>
        <fullName evidence="1">Uncharacterized protein</fullName>
    </submittedName>
</protein>
<dbReference type="OrthoDB" id="311825at2759"/>
<evidence type="ECO:0000313" key="2">
    <source>
        <dbReference type="Proteomes" id="UP000689195"/>
    </source>
</evidence>
<sequence>MLLLIDYWTSLALMHPIINNNINNMSTASCVDPRYFTRYHANGAGRDYYVQYSNGGLLKDSQTHFDGVYERAGLGKKEVQISLPSITPKFQHYPNDGSGRDFYITCNEGGQLQNQRKFNYLLNLRSYKKMPEEPLQNDFLRRTCYTTKRQVLKSRQLQSQQKQLTLKLCSPKSTK</sequence>
<dbReference type="EMBL" id="CAJJDO010000032">
    <property type="protein sequence ID" value="CAD8158654.1"/>
    <property type="molecule type" value="Genomic_DNA"/>
</dbReference>
<dbReference type="Proteomes" id="UP000689195">
    <property type="component" value="Unassembled WGS sequence"/>
</dbReference>
<keyword evidence="2" id="KW-1185">Reference proteome</keyword>
<dbReference type="AlphaFoldDB" id="A0A8S1U2E2"/>
<gene>
    <name evidence="1" type="ORF">PPENT_87.1.T0320074</name>
</gene>
<name>A0A8S1U2E2_9CILI</name>
<organism evidence="1 2">
    <name type="scientific">Paramecium pentaurelia</name>
    <dbReference type="NCBI Taxonomy" id="43138"/>
    <lineage>
        <taxon>Eukaryota</taxon>
        <taxon>Sar</taxon>
        <taxon>Alveolata</taxon>
        <taxon>Ciliophora</taxon>
        <taxon>Intramacronucleata</taxon>
        <taxon>Oligohymenophorea</taxon>
        <taxon>Peniculida</taxon>
        <taxon>Parameciidae</taxon>
        <taxon>Paramecium</taxon>
    </lineage>
</organism>